<dbReference type="SUPFAM" id="SSF49562">
    <property type="entry name" value="C2 domain (Calcium/lipid-binding domain, CaLB)"/>
    <property type="match status" value="2"/>
</dbReference>
<organism evidence="2 3">
    <name type="scientific">Zophobas morio</name>
    <dbReference type="NCBI Taxonomy" id="2755281"/>
    <lineage>
        <taxon>Eukaryota</taxon>
        <taxon>Metazoa</taxon>
        <taxon>Ecdysozoa</taxon>
        <taxon>Arthropoda</taxon>
        <taxon>Hexapoda</taxon>
        <taxon>Insecta</taxon>
        <taxon>Pterygota</taxon>
        <taxon>Neoptera</taxon>
        <taxon>Endopterygota</taxon>
        <taxon>Coleoptera</taxon>
        <taxon>Polyphaga</taxon>
        <taxon>Cucujiformia</taxon>
        <taxon>Tenebrionidae</taxon>
        <taxon>Zophobas</taxon>
    </lineage>
</organism>
<dbReference type="GO" id="GO:0001786">
    <property type="term" value="F:phosphatidylserine binding"/>
    <property type="evidence" value="ECO:0007669"/>
    <property type="project" value="TreeGrafter"/>
</dbReference>
<dbReference type="PANTHER" id="PTHR10024">
    <property type="entry name" value="SYNAPTOTAGMIN"/>
    <property type="match status" value="1"/>
</dbReference>
<feature type="domain" description="C2" evidence="1">
    <location>
        <begin position="19"/>
        <end position="140"/>
    </location>
</feature>
<dbReference type="GO" id="GO:0005509">
    <property type="term" value="F:calcium ion binding"/>
    <property type="evidence" value="ECO:0007669"/>
    <property type="project" value="TreeGrafter"/>
</dbReference>
<dbReference type="AlphaFoldDB" id="A0AA38MJA4"/>
<dbReference type="GO" id="GO:0005544">
    <property type="term" value="F:calcium-dependent phospholipid binding"/>
    <property type="evidence" value="ECO:0007669"/>
    <property type="project" value="TreeGrafter"/>
</dbReference>
<proteinExistence type="predicted"/>
<evidence type="ECO:0000259" key="1">
    <source>
        <dbReference type="PROSITE" id="PS50004"/>
    </source>
</evidence>
<evidence type="ECO:0000313" key="3">
    <source>
        <dbReference type="Proteomes" id="UP001168821"/>
    </source>
</evidence>
<dbReference type="PROSITE" id="PS50004">
    <property type="entry name" value="C2"/>
    <property type="match status" value="1"/>
</dbReference>
<accession>A0AA38MJA4</accession>
<dbReference type="InterPro" id="IPR000008">
    <property type="entry name" value="C2_dom"/>
</dbReference>
<protein>
    <recommendedName>
        <fullName evidence="1">C2 domain-containing protein</fullName>
    </recommendedName>
</protein>
<keyword evidence="3" id="KW-1185">Reference proteome</keyword>
<dbReference type="GO" id="GO:0048488">
    <property type="term" value="P:synaptic vesicle endocytosis"/>
    <property type="evidence" value="ECO:0007669"/>
    <property type="project" value="TreeGrafter"/>
</dbReference>
<dbReference type="InterPro" id="IPR035892">
    <property type="entry name" value="C2_domain_sf"/>
</dbReference>
<dbReference type="FunFam" id="2.60.40.150:FF:000294">
    <property type="entry name" value="Synaptotagmin 1-like Protein"/>
    <property type="match status" value="1"/>
</dbReference>
<reference evidence="2" key="1">
    <citation type="journal article" date="2023" name="G3 (Bethesda)">
        <title>Whole genome assemblies of Zophobas morio and Tenebrio molitor.</title>
        <authorList>
            <person name="Kaur S."/>
            <person name="Stinson S.A."/>
            <person name="diCenzo G.C."/>
        </authorList>
    </citation>
    <scope>NUCLEOTIDE SEQUENCE</scope>
    <source>
        <strain evidence="2">QUZm001</strain>
    </source>
</reference>
<gene>
    <name evidence="2" type="ORF">Zmor_011109</name>
</gene>
<evidence type="ECO:0000313" key="2">
    <source>
        <dbReference type="EMBL" id="KAJ3659420.1"/>
    </source>
</evidence>
<comment type="caution">
    <text evidence="2">The sequence shown here is derived from an EMBL/GenBank/DDBJ whole genome shotgun (WGS) entry which is preliminary data.</text>
</comment>
<dbReference type="GO" id="GO:0048791">
    <property type="term" value="P:calcium ion-regulated exocytosis of neurotransmitter"/>
    <property type="evidence" value="ECO:0007669"/>
    <property type="project" value="TreeGrafter"/>
</dbReference>
<dbReference type="GO" id="GO:0030276">
    <property type="term" value="F:clathrin binding"/>
    <property type="evidence" value="ECO:0007669"/>
    <property type="project" value="TreeGrafter"/>
</dbReference>
<dbReference type="SMART" id="SM00239">
    <property type="entry name" value="C2"/>
    <property type="match status" value="1"/>
</dbReference>
<dbReference type="GO" id="GO:0005886">
    <property type="term" value="C:plasma membrane"/>
    <property type="evidence" value="ECO:0007669"/>
    <property type="project" value="TreeGrafter"/>
</dbReference>
<dbReference type="GO" id="GO:0000149">
    <property type="term" value="F:SNARE binding"/>
    <property type="evidence" value="ECO:0007669"/>
    <property type="project" value="TreeGrafter"/>
</dbReference>
<dbReference type="Proteomes" id="UP001168821">
    <property type="component" value="Unassembled WGS sequence"/>
</dbReference>
<dbReference type="Gene3D" id="2.60.40.150">
    <property type="entry name" value="C2 domain"/>
    <property type="match status" value="2"/>
</dbReference>
<dbReference type="GO" id="GO:0070382">
    <property type="term" value="C:exocytic vesicle"/>
    <property type="evidence" value="ECO:0007669"/>
    <property type="project" value="TreeGrafter"/>
</dbReference>
<name>A0AA38MJA4_9CUCU</name>
<dbReference type="EMBL" id="JALNTZ010000003">
    <property type="protein sequence ID" value="KAJ3659420.1"/>
    <property type="molecule type" value="Genomic_DNA"/>
</dbReference>
<dbReference type="PANTHER" id="PTHR10024:SF252">
    <property type="entry name" value="SYNAPTOTAGMIN-12"/>
    <property type="match status" value="1"/>
</dbReference>
<dbReference type="Pfam" id="PF00168">
    <property type="entry name" value="C2"/>
    <property type="match status" value="1"/>
</dbReference>
<sequence length="203" mass="22803">MLTTSHSVVYSNKQLPICKLFSAPCLLSFTENTECCDLVVNVLEAKDLIGPNRTENVSDSYVRVFLLPDKEATIQTKVYRGSNSPSYKERFLFSLNPREQSQRSLCFHVYSTDLLSHTLIGEGEIRLGDISLRQPVTTWVTLTDTGQKGTEFGEVMFSLSYLPTAERLTVVVVKARNLKFQSESPGDAFVKVSTISFLCFEHT</sequence>
<dbReference type="GO" id="GO:0098793">
    <property type="term" value="C:presynapse"/>
    <property type="evidence" value="ECO:0007669"/>
    <property type="project" value="GOC"/>
</dbReference>